<dbReference type="SUPFAM" id="SSF55961">
    <property type="entry name" value="Bet v1-like"/>
    <property type="match status" value="1"/>
</dbReference>
<evidence type="ECO:0000313" key="2">
    <source>
        <dbReference type="EMBL" id="GAU48928.1"/>
    </source>
</evidence>
<dbReference type="GO" id="GO:0008289">
    <property type="term" value="F:lipid binding"/>
    <property type="evidence" value="ECO:0007669"/>
    <property type="project" value="InterPro"/>
</dbReference>
<gene>
    <name evidence="2" type="ORF">TSUD_373380</name>
</gene>
<accession>A0A2Z6NXU2</accession>
<dbReference type="InterPro" id="IPR045096">
    <property type="entry name" value="EDR2-like"/>
</dbReference>
<keyword evidence="3" id="KW-1185">Reference proteome</keyword>
<dbReference type="EMBL" id="DF974493">
    <property type="protein sequence ID" value="GAU48928.1"/>
    <property type="molecule type" value="Genomic_DNA"/>
</dbReference>
<feature type="domain" description="START" evidence="1">
    <location>
        <begin position="183"/>
        <end position="268"/>
    </location>
</feature>
<name>A0A2Z6NXU2_TRISU</name>
<sequence length="268" mass="30299">MEGEGSRGGGGGGGGGGIFEYFGWVYHLGVNSIGHEYCHLRFLFIRGKFVSMYKRDPHQNPGIKPIRQGVIGPTLMVEELGCRKVNNGDFYVIRFYNRLDETRKGEAEYELSRGVSAREKLNQETEINLEGHRHIVKRYASGLRKLIRIGQGPETLLRLSSKFFGNSDGFEGDIGDAFDAHQWKCVRTMSGVRVFEDITSPKNGKGILAKSVGVIDATADSVFEVFLNTDRRKRYEWDMLMGDLELVESYDGHYDVVYGTYDPKYLTR</sequence>
<dbReference type="Gene3D" id="3.30.530.20">
    <property type="match status" value="1"/>
</dbReference>
<dbReference type="InterPro" id="IPR002913">
    <property type="entry name" value="START_lipid-bd_dom"/>
</dbReference>
<dbReference type="InterPro" id="IPR023393">
    <property type="entry name" value="START-like_dom_sf"/>
</dbReference>
<evidence type="ECO:0000313" key="3">
    <source>
        <dbReference type="Proteomes" id="UP000242715"/>
    </source>
</evidence>
<protein>
    <recommendedName>
        <fullName evidence="1">START domain-containing protein</fullName>
    </recommendedName>
</protein>
<dbReference type="AlphaFoldDB" id="A0A2Z6NXU2"/>
<dbReference type="PANTHER" id="PTHR12136:SF104">
    <property type="entry name" value="PLECKSTRIN-LIKE (PH) AND LIPID-BINDING START DOMAIN PROTEIN"/>
    <property type="match status" value="1"/>
</dbReference>
<organism evidence="2 3">
    <name type="scientific">Trifolium subterraneum</name>
    <name type="common">Subterranean clover</name>
    <dbReference type="NCBI Taxonomy" id="3900"/>
    <lineage>
        <taxon>Eukaryota</taxon>
        <taxon>Viridiplantae</taxon>
        <taxon>Streptophyta</taxon>
        <taxon>Embryophyta</taxon>
        <taxon>Tracheophyta</taxon>
        <taxon>Spermatophyta</taxon>
        <taxon>Magnoliopsida</taxon>
        <taxon>eudicotyledons</taxon>
        <taxon>Gunneridae</taxon>
        <taxon>Pentapetalae</taxon>
        <taxon>rosids</taxon>
        <taxon>fabids</taxon>
        <taxon>Fabales</taxon>
        <taxon>Fabaceae</taxon>
        <taxon>Papilionoideae</taxon>
        <taxon>50 kb inversion clade</taxon>
        <taxon>NPAAA clade</taxon>
        <taxon>Hologalegina</taxon>
        <taxon>IRL clade</taxon>
        <taxon>Trifolieae</taxon>
        <taxon>Trifolium</taxon>
    </lineage>
</organism>
<proteinExistence type="predicted"/>
<dbReference type="OrthoDB" id="9970435at2759"/>
<dbReference type="PANTHER" id="PTHR12136">
    <property type="entry name" value="ENHANCED DISEASE RESISTANCE-RELATED"/>
    <property type="match status" value="1"/>
</dbReference>
<evidence type="ECO:0000259" key="1">
    <source>
        <dbReference type="PROSITE" id="PS50848"/>
    </source>
</evidence>
<reference evidence="3" key="1">
    <citation type="journal article" date="2017" name="Front. Plant Sci.">
        <title>Climate Clever Clovers: New Paradigm to Reduce the Environmental Footprint of Ruminants by Breeding Low Methanogenic Forages Utilizing Haplotype Variation.</title>
        <authorList>
            <person name="Kaur P."/>
            <person name="Appels R."/>
            <person name="Bayer P.E."/>
            <person name="Keeble-Gagnere G."/>
            <person name="Wang J."/>
            <person name="Hirakawa H."/>
            <person name="Shirasawa K."/>
            <person name="Vercoe P."/>
            <person name="Stefanova K."/>
            <person name="Durmic Z."/>
            <person name="Nichols P."/>
            <person name="Revell C."/>
            <person name="Isobe S.N."/>
            <person name="Edwards D."/>
            <person name="Erskine W."/>
        </authorList>
    </citation>
    <scope>NUCLEOTIDE SEQUENCE [LARGE SCALE GENOMIC DNA]</scope>
    <source>
        <strain evidence="3">cv. Daliak</strain>
    </source>
</reference>
<dbReference type="PROSITE" id="PS50848">
    <property type="entry name" value="START"/>
    <property type="match status" value="1"/>
</dbReference>
<dbReference type="Proteomes" id="UP000242715">
    <property type="component" value="Unassembled WGS sequence"/>
</dbReference>